<dbReference type="InterPro" id="IPR022532">
    <property type="entry name" value="DUF3696"/>
</dbReference>
<evidence type="ECO:0000259" key="1">
    <source>
        <dbReference type="Pfam" id="PF12476"/>
    </source>
</evidence>
<proteinExistence type="predicted"/>
<dbReference type="InterPro" id="IPR051396">
    <property type="entry name" value="Bact_Antivir_Def_Nuclease"/>
</dbReference>
<dbReference type="InterPro" id="IPR003959">
    <property type="entry name" value="ATPase_AAA_core"/>
</dbReference>
<evidence type="ECO:0000259" key="2">
    <source>
        <dbReference type="Pfam" id="PF13304"/>
    </source>
</evidence>
<organism evidence="3 4">
    <name type="scientific">Pseudonocardia acidicola</name>
    <dbReference type="NCBI Taxonomy" id="2724939"/>
    <lineage>
        <taxon>Bacteria</taxon>
        <taxon>Bacillati</taxon>
        <taxon>Actinomycetota</taxon>
        <taxon>Actinomycetes</taxon>
        <taxon>Pseudonocardiales</taxon>
        <taxon>Pseudonocardiaceae</taxon>
        <taxon>Pseudonocardia</taxon>
    </lineage>
</organism>
<feature type="domain" description="DUF3696" evidence="1">
    <location>
        <begin position="395"/>
        <end position="445"/>
    </location>
</feature>
<dbReference type="PANTHER" id="PTHR43581">
    <property type="entry name" value="ATP/GTP PHOSPHATASE"/>
    <property type="match status" value="1"/>
</dbReference>
<dbReference type="Pfam" id="PF13304">
    <property type="entry name" value="AAA_21"/>
    <property type="match status" value="1"/>
</dbReference>
<feature type="domain" description="ATPase AAA-type core" evidence="2">
    <location>
        <begin position="25"/>
        <end position="381"/>
    </location>
</feature>
<gene>
    <name evidence="3" type="ORF">HF526_11670</name>
</gene>
<protein>
    <submittedName>
        <fullName evidence="3">DUF3696 domain-containing protein</fullName>
    </submittedName>
</protein>
<dbReference type="SUPFAM" id="SSF52540">
    <property type="entry name" value="P-loop containing nucleoside triphosphate hydrolases"/>
    <property type="match status" value="1"/>
</dbReference>
<dbReference type="Proteomes" id="UP000820669">
    <property type="component" value="Unassembled WGS sequence"/>
</dbReference>
<dbReference type="InterPro" id="IPR027417">
    <property type="entry name" value="P-loop_NTPase"/>
</dbReference>
<dbReference type="EMBL" id="JAAXLA010000017">
    <property type="protein sequence ID" value="NMH97964.1"/>
    <property type="molecule type" value="Genomic_DNA"/>
</dbReference>
<comment type="caution">
    <text evidence="3">The sequence shown here is derived from an EMBL/GenBank/DDBJ whole genome shotgun (WGS) entry which is preliminary data.</text>
</comment>
<accession>A0ABX1SAM5</accession>
<dbReference type="Pfam" id="PF12476">
    <property type="entry name" value="DUF3696"/>
    <property type="match status" value="1"/>
</dbReference>
<evidence type="ECO:0000313" key="3">
    <source>
        <dbReference type="EMBL" id="NMH97964.1"/>
    </source>
</evidence>
<sequence length="456" mass="51823">MQPIVATWENFRGFAKPTTFHFPRITVLIGRNNVGKTSAYTPLLAMRQTLSARDPQTALLSRGDAVDIGPFRDYVTQHDERRNVTLTITVPEIPRLESQEFTATTLEVQFDSLDGDTPRLRRHRLLDDRGRPLITRTREQDGKRFAVTSQLLPSTQSVGRPPREITQLRKGMREERPKGFLFNGFGGLLLPRSWRQNEDRWEKARPWFSAASDMYDTYSFFNHRLVELLEGISYLGPLRSLPLRTYRRAAELPTDVGREGEHAPEILFRLGESAEKQRVSYWLEKLGYGTIEFDDVGDEFFRLNLRTRSGLLVNFAHSGIGLSQLLPLLVQGVALGNGDTFIAQQPEIHLNPAQQLIITDFLIEVAQRGGRVVVETHSEHVLLRLRRRMAEMSELDSNDVALYFFDNRDGATVSERIPISDDGGIERESWPAGFFEEQLRDSMALALAQSRGAADA</sequence>
<evidence type="ECO:0000313" key="4">
    <source>
        <dbReference type="Proteomes" id="UP000820669"/>
    </source>
</evidence>
<keyword evidence="4" id="KW-1185">Reference proteome</keyword>
<dbReference type="PANTHER" id="PTHR43581:SF2">
    <property type="entry name" value="EXCINUCLEASE ATPASE SUBUNIT"/>
    <property type="match status" value="1"/>
</dbReference>
<name>A0ABX1SAM5_9PSEU</name>
<reference evidence="3 4" key="1">
    <citation type="submission" date="2020-04" db="EMBL/GenBank/DDBJ databases">
        <authorList>
            <person name="Klaysubun C."/>
            <person name="Duangmal K."/>
            <person name="Lipun K."/>
        </authorList>
    </citation>
    <scope>NUCLEOTIDE SEQUENCE [LARGE SCALE GENOMIC DNA]</scope>
    <source>
        <strain evidence="3 4">K10HN5</strain>
    </source>
</reference>
<dbReference type="RefSeq" id="WP_169381409.1">
    <property type="nucleotide sequence ID" value="NZ_JAAXLA010000017.1"/>
</dbReference>